<evidence type="ECO:0000256" key="4">
    <source>
        <dbReference type="ARBA" id="ARBA00022692"/>
    </source>
</evidence>
<keyword evidence="4 9" id="KW-0812">Transmembrane</keyword>
<feature type="transmembrane region" description="Helical" evidence="9">
    <location>
        <begin position="312"/>
        <end position="342"/>
    </location>
</feature>
<dbReference type="InterPro" id="IPR036739">
    <property type="entry name" value="SLC41_membr_dom_sf"/>
</dbReference>
<dbReference type="SUPFAM" id="SSF54631">
    <property type="entry name" value="CBS-domain pair"/>
    <property type="match status" value="1"/>
</dbReference>
<evidence type="ECO:0000256" key="9">
    <source>
        <dbReference type="RuleBase" id="RU362011"/>
    </source>
</evidence>
<dbReference type="RefSeq" id="WP_186864305.1">
    <property type="nucleotide sequence ID" value="NZ_JACOPE010000001.1"/>
</dbReference>
<comment type="similarity">
    <text evidence="2 9">Belongs to the SLC41A transporter family.</text>
</comment>
<sequence>MKKEVLKEPIYVEEIVDIIRSGLSNEEIKEKLNDYHDNDIAQSLELLNKSERLHLYNILGSEWMSEIISYVEDPDDYIKELGIYKLAEIINEMDADDAVDLLEDIDENVKVKLRSILDEDVQADIRLINSYDDDEIGSLITTNFICIKDNLTIRQAMHELIQQAGENDNIATIYVVDEEDRFCGAIDLKDLIIARAGMALESLISYSYPYLRDHEKISESIEKIKDYAEDSLPVLNSENKIIGILTAQDVIEAVDDELGEDYAKLAGLSAEEDLQESTKDSMKKRLPWLIILLFLGMLVSSVVGVFEDVVAILPIVICFQSLVLDMAGNVGTQSLAVTIRVLMDENLSAKDKLHLTFKEAKVGFSSGLLLGMLALVFLGVYIYLFKGYSLGHAFLISGCVGASLFLAMIISSLVGTLIPLFFNKIKIDPAVASGPLITTVNDLVAVVTYYGLAWILLIEIMHIV</sequence>
<feature type="domain" description="CBS" evidence="10">
    <location>
        <begin position="204"/>
        <end position="260"/>
    </location>
</feature>
<dbReference type="Pfam" id="PF01769">
    <property type="entry name" value="MgtE"/>
    <property type="match status" value="1"/>
</dbReference>
<dbReference type="InterPro" id="IPR000644">
    <property type="entry name" value="CBS_dom"/>
</dbReference>
<dbReference type="InterPro" id="IPR046342">
    <property type="entry name" value="CBS_dom_sf"/>
</dbReference>
<dbReference type="InterPro" id="IPR006667">
    <property type="entry name" value="SLC41_membr_dom"/>
</dbReference>
<comment type="function">
    <text evidence="9">Acts as a magnesium transporter.</text>
</comment>
<dbReference type="CDD" id="cd04606">
    <property type="entry name" value="CBS_pair_Mg_transporter"/>
    <property type="match status" value="1"/>
</dbReference>
<keyword evidence="7 9" id="KW-0472">Membrane</keyword>
<dbReference type="SMART" id="SM00924">
    <property type="entry name" value="MgtE_N"/>
    <property type="match status" value="1"/>
</dbReference>
<dbReference type="PROSITE" id="PS51371">
    <property type="entry name" value="CBS"/>
    <property type="match status" value="2"/>
</dbReference>
<keyword evidence="5 9" id="KW-0460">Magnesium</keyword>
<dbReference type="NCBIfam" id="TIGR00400">
    <property type="entry name" value="mgtE"/>
    <property type="match status" value="1"/>
</dbReference>
<name>A0ABR7G3S8_9FIRM</name>
<evidence type="ECO:0000256" key="1">
    <source>
        <dbReference type="ARBA" id="ARBA00004141"/>
    </source>
</evidence>
<dbReference type="PANTHER" id="PTHR43773:SF1">
    <property type="entry name" value="MAGNESIUM TRANSPORTER MGTE"/>
    <property type="match status" value="1"/>
</dbReference>
<dbReference type="InterPro" id="IPR006668">
    <property type="entry name" value="Mg_transptr_MgtE_intracell_dom"/>
</dbReference>
<dbReference type="Gene3D" id="1.10.357.20">
    <property type="entry name" value="SLC41 divalent cation transporters, integral membrane domain"/>
    <property type="match status" value="1"/>
</dbReference>
<evidence type="ECO:0000256" key="6">
    <source>
        <dbReference type="ARBA" id="ARBA00022989"/>
    </source>
</evidence>
<accession>A0ABR7G3S8</accession>
<reference evidence="11 12" key="1">
    <citation type="submission" date="2020-08" db="EMBL/GenBank/DDBJ databases">
        <title>Genome public.</title>
        <authorList>
            <person name="Liu C."/>
            <person name="Sun Q."/>
        </authorList>
    </citation>
    <scope>NUCLEOTIDE SEQUENCE [LARGE SCALE GENOMIC DNA]</scope>
    <source>
        <strain evidence="11 12">NSJ-13</strain>
    </source>
</reference>
<evidence type="ECO:0000256" key="8">
    <source>
        <dbReference type="PROSITE-ProRule" id="PRU00703"/>
    </source>
</evidence>
<feature type="transmembrane region" description="Helical" evidence="9">
    <location>
        <begin position="362"/>
        <end position="384"/>
    </location>
</feature>
<comment type="subcellular location">
    <subcellularLocation>
        <location evidence="9">Cell membrane</location>
        <topology evidence="9">Multi-pass membrane protein</topology>
    </subcellularLocation>
    <subcellularLocation>
        <location evidence="1">Membrane</location>
        <topology evidence="1">Multi-pass membrane protein</topology>
    </subcellularLocation>
</comment>
<evidence type="ECO:0000256" key="5">
    <source>
        <dbReference type="ARBA" id="ARBA00022842"/>
    </source>
</evidence>
<comment type="caution">
    <text evidence="11">The sequence shown here is derived from an EMBL/GenBank/DDBJ whole genome shotgun (WGS) entry which is preliminary data.</text>
</comment>
<dbReference type="EMBL" id="JACOPE010000001">
    <property type="protein sequence ID" value="MBC5682100.1"/>
    <property type="molecule type" value="Genomic_DNA"/>
</dbReference>
<keyword evidence="8" id="KW-0129">CBS domain</keyword>
<dbReference type="InterPro" id="IPR006669">
    <property type="entry name" value="MgtE_transporter"/>
</dbReference>
<feature type="transmembrane region" description="Helical" evidence="9">
    <location>
        <begin position="390"/>
        <end position="422"/>
    </location>
</feature>
<dbReference type="InterPro" id="IPR038076">
    <property type="entry name" value="MgtE_N_sf"/>
</dbReference>
<feature type="transmembrane region" description="Helical" evidence="9">
    <location>
        <begin position="286"/>
        <end position="306"/>
    </location>
</feature>
<dbReference type="SUPFAM" id="SSF161093">
    <property type="entry name" value="MgtE membrane domain-like"/>
    <property type="match status" value="1"/>
</dbReference>
<dbReference type="Pfam" id="PF00571">
    <property type="entry name" value="CBS"/>
    <property type="match status" value="2"/>
</dbReference>
<keyword evidence="9" id="KW-0479">Metal-binding</keyword>
<organism evidence="11 12">
    <name type="scientific">Ruminococcus hominis</name>
    <dbReference type="NCBI Taxonomy" id="2763065"/>
    <lineage>
        <taxon>Bacteria</taxon>
        <taxon>Bacillati</taxon>
        <taxon>Bacillota</taxon>
        <taxon>Clostridia</taxon>
        <taxon>Eubacteriales</taxon>
        <taxon>Oscillospiraceae</taxon>
        <taxon>Ruminococcus</taxon>
    </lineage>
</organism>
<keyword evidence="9" id="KW-1003">Cell membrane</keyword>
<dbReference type="Gene3D" id="1.25.60.10">
    <property type="entry name" value="MgtE N-terminal domain-like"/>
    <property type="match status" value="1"/>
</dbReference>
<protein>
    <recommendedName>
        <fullName evidence="9">Magnesium transporter MgtE</fullName>
    </recommendedName>
</protein>
<proteinExistence type="inferred from homology"/>
<evidence type="ECO:0000256" key="3">
    <source>
        <dbReference type="ARBA" id="ARBA00022448"/>
    </source>
</evidence>
<evidence type="ECO:0000259" key="10">
    <source>
        <dbReference type="PROSITE" id="PS51371"/>
    </source>
</evidence>
<feature type="domain" description="CBS" evidence="10">
    <location>
        <begin position="140"/>
        <end position="202"/>
    </location>
</feature>
<evidence type="ECO:0000313" key="11">
    <source>
        <dbReference type="EMBL" id="MBC5682100.1"/>
    </source>
</evidence>
<keyword evidence="12" id="KW-1185">Reference proteome</keyword>
<evidence type="ECO:0000313" key="12">
    <source>
        <dbReference type="Proteomes" id="UP000631576"/>
    </source>
</evidence>
<dbReference type="Proteomes" id="UP000631576">
    <property type="component" value="Unassembled WGS sequence"/>
</dbReference>
<dbReference type="SUPFAM" id="SSF158791">
    <property type="entry name" value="MgtE N-terminal domain-like"/>
    <property type="match status" value="1"/>
</dbReference>
<comment type="subunit">
    <text evidence="9">Homodimer.</text>
</comment>
<feature type="transmembrane region" description="Helical" evidence="9">
    <location>
        <begin position="443"/>
        <end position="463"/>
    </location>
</feature>
<dbReference type="PANTHER" id="PTHR43773">
    <property type="entry name" value="MAGNESIUM TRANSPORTER MGTE"/>
    <property type="match status" value="1"/>
</dbReference>
<evidence type="ECO:0000256" key="2">
    <source>
        <dbReference type="ARBA" id="ARBA00009749"/>
    </source>
</evidence>
<dbReference type="Pfam" id="PF03448">
    <property type="entry name" value="MgtE_N"/>
    <property type="match status" value="1"/>
</dbReference>
<keyword evidence="3 9" id="KW-0813">Transport</keyword>
<dbReference type="SMART" id="SM00116">
    <property type="entry name" value="CBS"/>
    <property type="match status" value="2"/>
</dbReference>
<gene>
    <name evidence="11" type="primary">mgtE</name>
    <name evidence="11" type="ORF">H8S40_00595</name>
</gene>
<keyword evidence="6 9" id="KW-1133">Transmembrane helix</keyword>
<evidence type="ECO:0000256" key="7">
    <source>
        <dbReference type="ARBA" id="ARBA00023136"/>
    </source>
</evidence>
<dbReference type="Gene3D" id="3.10.580.10">
    <property type="entry name" value="CBS-domain"/>
    <property type="match status" value="1"/>
</dbReference>